<dbReference type="EMBL" id="JADINE010000023">
    <property type="protein sequence ID" value="MBO8407117.1"/>
    <property type="molecule type" value="Genomic_DNA"/>
</dbReference>
<reference evidence="24" key="2">
    <citation type="journal article" date="2021" name="PeerJ">
        <title>Extensive microbial diversity within the chicken gut microbiome revealed by metagenomics and culture.</title>
        <authorList>
            <person name="Gilroy R."/>
            <person name="Ravi A."/>
            <person name="Getino M."/>
            <person name="Pursley I."/>
            <person name="Horton D.L."/>
            <person name="Alikhan N.F."/>
            <person name="Baker D."/>
            <person name="Gharbi K."/>
            <person name="Hall N."/>
            <person name="Watson M."/>
            <person name="Adriaenssens E.M."/>
            <person name="Foster-Nyarko E."/>
            <person name="Jarju S."/>
            <person name="Secka A."/>
            <person name="Antonio M."/>
            <person name="Oren A."/>
            <person name="Chaudhuri R.R."/>
            <person name="La Ragione R."/>
            <person name="Hildebrand F."/>
            <person name="Pallen M.J."/>
        </authorList>
    </citation>
    <scope>NUCLEOTIDE SEQUENCE</scope>
    <source>
        <strain evidence="24">B1-16210</strain>
    </source>
</reference>
<dbReference type="InterPro" id="IPR001264">
    <property type="entry name" value="Glyco_trans_51"/>
</dbReference>
<dbReference type="EC" id="2.4.99.28" evidence="17"/>
<evidence type="ECO:0000256" key="8">
    <source>
        <dbReference type="ARBA" id="ARBA00022679"/>
    </source>
</evidence>
<comment type="pathway">
    <text evidence="19">Glycan biosynthesis.</text>
</comment>
<gene>
    <name evidence="24" type="ORF">IAC77_01490</name>
</gene>
<keyword evidence="11" id="KW-0133">Cell shape</keyword>
<name>A0A940IBW4_9PROT</name>
<evidence type="ECO:0000256" key="7">
    <source>
        <dbReference type="ARBA" id="ARBA00022676"/>
    </source>
</evidence>
<dbReference type="GO" id="GO:0006508">
    <property type="term" value="P:proteolysis"/>
    <property type="evidence" value="ECO:0007669"/>
    <property type="project" value="UniProtKB-KW"/>
</dbReference>
<evidence type="ECO:0000256" key="4">
    <source>
        <dbReference type="ARBA" id="ARBA00007739"/>
    </source>
</evidence>
<keyword evidence="8" id="KW-0808">Transferase</keyword>
<dbReference type="InterPro" id="IPR001460">
    <property type="entry name" value="PCN-bd_Tpept"/>
</dbReference>
<keyword evidence="7" id="KW-0328">Glycosyltransferase</keyword>
<sequence length="682" mass="75479">MKFKKILRVFINILFWGFVFGIAAIAVVIFIHGRDLPDYKKLATYAPPVATRLYASDGSLLKEYAEERRVFIDFADLPPQLVNAFVAAEDQNFWTHPGIDIQGITRALVNNGLHLLGFDARFSGASTITQQVAKNFFLTSERTISRKIKEAILAMRLERTFSKQHILTLYMNQIYLGARAYGVGSAALMYFNKPVSELTLSECAFLAALPKAPNNREKAIERRNYVLRRMVEEGYITQTDADVAAAETLNINSGFTEQMDEDFQYFAEDVRRQLLNELGRETLYNQGLYIKTTIVPELQHAASAALNKELDNYNSIRGEDEPKLQGAIIVMNPHTGRILAMSGGRSFAESSFNRATQAMRQIGSTIKPFVYLAALERGTSPEALILDAPIVGWRADNTLWKPENYDKKFLGDIPLRYALETSRNVPAVRMVQSLGVENAIEVAQRFGVYPQNLENVNLSMALGSGETTLQRLVLGYSAFVNGGYVIQPKLVDYIQDRYGHTLNTGAPELIEWQPDLLPPEKISTQQPLSDPQSLYQMVSILQGTVERGTGRQARVPGHTIAGKTGTTNDVKDIWFVGFSKNLIAGVYLGYDMPAPLGRGAGSHMAARVFADFMKTALAYETNQPFSVPDGMTFVRVNRMTGVAAAQDPNGTIITEAFKPGQSPNPAKKQNAAQSGPVVGGVF</sequence>
<evidence type="ECO:0000259" key="23">
    <source>
        <dbReference type="Pfam" id="PF00912"/>
    </source>
</evidence>
<evidence type="ECO:0000256" key="12">
    <source>
        <dbReference type="ARBA" id="ARBA00022984"/>
    </source>
</evidence>
<dbReference type="PANTHER" id="PTHR32282">
    <property type="entry name" value="BINDING PROTEIN TRANSPEPTIDASE, PUTATIVE-RELATED"/>
    <property type="match status" value="1"/>
</dbReference>
<evidence type="ECO:0000313" key="25">
    <source>
        <dbReference type="Proteomes" id="UP000721442"/>
    </source>
</evidence>
<dbReference type="InterPro" id="IPR023346">
    <property type="entry name" value="Lysozyme-like_dom_sf"/>
</dbReference>
<protein>
    <recommendedName>
        <fullName evidence="17">peptidoglycan glycosyltransferase</fullName>
        <ecNumber evidence="17">2.4.99.28</ecNumber>
    </recommendedName>
</protein>
<comment type="similarity">
    <text evidence="4">In the N-terminal section; belongs to the glycosyltransferase 51 family.</text>
</comment>
<dbReference type="GO" id="GO:0030288">
    <property type="term" value="C:outer membrane-bounded periplasmic space"/>
    <property type="evidence" value="ECO:0007669"/>
    <property type="project" value="TreeGrafter"/>
</dbReference>
<keyword evidence="9 21" id="KW-0812">Transmembrane</keyword>
<dbReference type="GO" id="GO:0071555">
    <property type="term" value="P:cell wall organization"/>
    <property type="evidence" value="ECO:0007669"/>
    <property type="project" value="UniProtKB-KW"/>
</dbReference>
<evidence type="ECO:0000256" key="1">
    <source>
        <dbReference type="ARBA" id="ARBA00004370"/>
    </source>
</evidence>
<dbReference type="GO" id="GO:0008955">
    <property type="term" value="F:peptidoglycan glycosyltransferase activity"/>
    <property type="evidence" value="ECO:0007669"/>
    <property type="project" value="UniProtKB-EC"/>
</dbReference>
<keyword evidence="6" id="KW-0645">Protease</keyword>
<feature type="transmembrane region" description="Helical" evidence="21">
    <location>
        <begin position="9"/>
        <end position="31"/>
    </location>
</feature>
<evidence type="ECO:0000256" key="11">
    <source>
        <dbReference type="ARBA" id="ARBA00022960"/>
    </source>
</evidence>
<evidence type="ECO:0000313" key="24">
    <source>
        <dbReference type="EMBL" id="MBO8407117.1"/>
    </source>
</evidence>
<dbReference type="InterPro" id="IPR050396">
    <property type="entry name" value="Glycosyltr_51/Transpeptidase"/>
</dbReference>
<dbReference type="Proteomes" id="UP000721442">
    <property type="component" value="Unassembled WGS sequence"/>
</dbReference>
<comment type="similarity">
    <text evidence="3">In the C-terminal section; belongs to the transpeptidase family.</text>
</comment>
<dbReference type="InterPro" id="IPR012338">
    <property type="entry name" value="Beta-lactam/transpept-like"/>
</dbReference>
<dbReference type="Pfam" id="PF00905">
    <property type="entry name" value="Transpeptidase"/>
    <property type="match status" value="1"/>
</dbReference>
<dbReference type="SUPFAM" id="SSF56601">
    <property type="entry name" value="beta-lactamase/transpeptidase-like"/>
    <property type="match status" value="1"/>
</dbReference>
<organism evidence="24 25">
    <name type="scientific">Candidatus Enterousia excrementavium</name>
    <dbReference type="NCBI Taxonomy" id="2840789"/>
    <lineage>
        <taxon>Bacteria</taxon>
        <taxon>Pseudomonadati</taxon>
        <taxon>Pseudomonadota</taxon>
        <taxon>Alphaproteobacteria</taxon>
        <taxon>Candidatus Enterousia</taxon>
    </lineage>
</organism>
<evidence type="ECO:0000256" key="20">
    <source>
        <dbReference type="SAM" id="MobiDB-lite"/>
    </source>
</evidence>
<dbReference type="Pfam" id="PF00912">
    <property type="entry name" value="Transgly"/>
    <property type="match status" value="1"/>
</dbReference>
<keyword evidence="12" id="KW-0573">Peptidoglycan synthesis</keyword>
<evidence type="ECO:0000256" key="2">
    <source>
        <dbReference type="ARBA" id="ARBA00004752"/>
    </source>
</evidence>
<evidence type="ECO:0000256" key="13">
    <source>
        <dbReference type="ARBA" id="ARBA00022989"/>
    </source>
</evidence>
<dbReference type="GO" id="GO:0009252">
    <property type="term" value="P:peptidoglycan biosynthetic process"/>
    <property type="evidence" value="ECO:0007669"/>
    <property type="project" value="UniProtKB-KW"/>
</dbReference>
<dbReference type="InterPro" id="IPR036950">
    <property type="entry name" value="PBP_transglycosylase"/>
</dbReference>
<keyword evidence="14 21" id="KW-0472">Membrane</keyword>
<evidence type="ECO:0000256" key="21">
    <source>
        <dbReference type="SAM" id="Phobius"/>
    </source>
</evidence>
<evidence type="ECO:0000256" key="15">
    <source>
        <dbReference type="ARBA" id="ARBA00023268"/>
    </source>
</evidence>
<comment type="pathway">
    <text evidence="2">Cell wall biogenesis; peptidoglycan biosynthesis.</text>
</comment>
<evidence type="ECO:0000256" key="3">
    <source>
        <dbReference type="ARBA" id="ARBA00007090"/>
    </source>
</evidence>
<dbReference type="Gene3D" id="3.40.710.10">
    <property type="entry name" value="DD-peptidase/beta-lactamase superfamily"/>
    <property type="match status" value="1"/>
</dbReference>
<feature type="domain" description="Penicillin-binding protein transpeptidase" evidence="22">
    <location>
        <begin position="326"/>
        <end position="614"/>
    </location>
</feature>
<keyword evidence="5" id="KW-0121">Carboxypeptidase</keyword>
<evidence type="ECO:0000256" key="19">
    <source>
        <dbReference type="ARBA" id="ARBA00060592"/>
    </source>
</evidence>
<comment type="subcellular location">
    <subcellularLocation>
        <location evidence="1">Membrane</location>
    </subcellularLocation>
</comment>
<accession>A0A940IBW4</accession>
<keyword evidence="13 21" id="KW-1133">Transmembrane helix</keyword>
<dbReference type="NCBIfam" id="TIGR02074">
    <property type="entry name" value="PBP_1a_fam"/>
    <property type="match status" value="1"/>
</dbReference>
<evidence type="ECO:0000256" key="10">
    <source>
        <dbReference type="ARBA" id="ARBA00022801"/>
    </source>
</evidence>
<dbReference type="FunFam" id="1.10.3810.10:FF:000003">
    <property type="entry name" value="Penicillin-binding protein 1a"/>
    <property type="match status" value="1"/>
</dbReference>
<evidence type="ECO:0000256" key="5">
    <source>
        <dbReference type="ARBA" id="ARBA00022645"/>
    </source>
</evidence>
<dbReference type="GO" id="GO:0016020">
    <property type="term" value="C:membrane"/>
    <property type="evidence" value="ECO:0007669"/>
    <property type="project" value="UniProtKB-SubCell"/>
</dbReference>
<dbReference type="SUPFAM" id="SSF53955">
    <property type="entry name" value="Lysozyme-like"/>
    <property type="match status" value="1"/>
</dbReference>
<feature type="domain" description="Glycosyl transferase family 51" evidence="23">
    <location>
        <begin position="58"/>
        <end position="230"/>
    </location>
</feature>
<dbReference type="PANTHER" id="PTHR32282:SF27">
    <property type="entry name" value="PENICILLIN-BINDING PROTEIN 1A"/>
    <property type="match status" value="1"/>
</dbReference>
<proteinExistence type="inferred from homology"/>
<comment type="caution">
    <text evidence="24">The sequence shown here is derived from an EMBL/GenBank/DDBJ whole genome shotgun (WGS) entry which is preliminary data.</text>
</comment>
<evidence type="ECO:0000256" key="16">
    <source>
        <dbReference type="ARBA" id="ARBA00023316"/>
    </source>
</evidence>
<evidence type="ECO:0000256" key="14">
    <source>
        <dbReference type="ARBA" id="ARBA00023136"/>
    </source>
</evidence>
<dbReference type="Gene3D" id="1.10.3810.10">
    <property type="entry name" value="Biosynthetic peptidoglycan transglycosylase-like"/>
    <property type="match status" value="1"/>
</dbReference>
<evidence type="ECO:0000256" key="9">
    <source>
        <dbReference type="ARBA" id="ARBA00022692"/>
    </source>
</evidence>
<reference evidence="24" key="1">
    <citation type="submission" date="2020-10" db="EMBL/GenBank/DDBJ databases">
        <authorList>
            <person name="Gilroy R."/>
        </authorList>
    </citation>
    <scope>NUCLEOTIDE SEQUENCE</scope>
    <source>
        <strain evidence="24">B1-16210</strain>
    </source>
</reference>
<dbReference type="AlphaFoldDB" id="A0A940IBW4"/>
<keyword evidence="15" id="KW-0511">Multifunctional enzyme</keyword>
<dbReference type="GO" id="GO:0004180">
    <property type="term" value="F:carboxypeptidase activity"/>
    <property type="evidence" value="ECO:0007669"/>
    <property type="project" value="UniProtKB-KW"/>
</dbReference>
<evidence type="ECO:0000256" key="18">
    <source>
        <dbReference type="ARBA" id="ARBA00049902"/>
    </source>
</evidence>
<evidence type="ECO:0000256" key="17">
    <source>
        <dbReference type="ARBA" id="ARBA00044770"/>
    </source>
</evidence>
<comment type="catalytic activity">
    <reaction evidence="18">
        <text>[GlcNAc-(1-&gt;4)-Mur2Ac(oyl-L-Ala-gamma-D-Glu-L-Lys-D-Ala-D-Ala)](n)-di-trans,octa-cis-undecaprenyl diphosphate + beta-D-GlcNAc-(1-&gt;4)-Mur2Ac(oyl-L-Ala-gamma-D-Glu-L-Lys-D-Ala-D-Ala)-di-trans,octa-cis-undecaprenyl diphosphate = [GlcNAc-(1-&gt;4)-Mur2Ac(oyl-L-Ala-gamma-D-Glu-L-Lys-D-Ala-D-Ala)](n+1)-di-trans,octa-cis-undecaprenyl diphosphate + di-trans,octa-cis-undecaprenyl diphosphate + H(+)</text>
        <dbReference type="Rhea" id="RHEA:23708"/>
        <dbReference type="Rhea" id="RHEA-COMP:9602"/>
        <dbReference type="Rhea" id="RHEA-COMP:9603"/>
        <dbReference type="ChEBI" id="CHEBI:15378"/>
        <dbReference type="ChEBI" id="CHEBI:58405"/>
        <dbReference type="ChEBI" id="CHEBI:60033"/>
        <dbReference type="ChEBI" id="CHEBI:78435"/>
        <dbReference type="EC" id="2.4.99.28"/>
    </reaction>
</comment>
<dbReference type="GO" id="GO:0008658">
    <property type="term" value="F:penicillin binding"/>
    <property type="evidence" value="ECO:0007669"/>
    <property type="project" value="InterPro"/>
</dbReference>
<keyword evidence="16" id="KW-0961">Cell wall biogenesis/degradation</keyword>
<feature type="region of interest" description="Disordered" evidence="20">
    <location>
        <begin position="659"/>
        <end position="682"/>
    </location>
</feature>
<evidence type="ECO:0000259" key="22">
    <source>
        <dbReference type="Pfam" id="PF00905"/>
    </source>
</evidence>
<evidence type="ECO:0000256" key="6">
    <source>
        <dbReference type="ARBA" id="ARBA00022670"/>
    </source>
</evidence>
<dbReference type="GO" id="GO:0008360">
    <property type="term" value="P:regulation of cell shape"/>
    <property type="evidence" value="ECO:0007669"/>
    <property type="project" value="UniProtKB-KW"/>
</dbReference>
<keyword evidence="10" id="KW-0378">Hydrolase</keyword>